<evidence type="ECO:0000313" key="1">
    <source>
        <dbReference type="EMBL" id="XCM37062.1"/>
    </source>
</evidence>
<dbReference type="InterPro" id="IPR029016">
    <property type="entry name" value="GAF-like_dom_sf"/>
</dbReference>
<dbReference type="SUPFAM" id="SSF55781">
    <property type="entry name" value="GAF domain-like"/>
    <property type="match status" value="1"/>
</dbReference>
<dbReference type="Gene3D" id="3.30.450.40">
    <property type="match status" value="1"/>
</dbReference>
<protein>
    <submittedName>
        <fullName evidence="1">GAF domain-containing protein</fullName>
    </submittedName>
</protein>
<dbReference type="AlphaFoldDB" id="A0AAU8JE22"/>
<proteinExistence type="predicted"/>
<dbReference type="EMBL" id="CP159837">
    <property type="protein sequence ID" value="XCM37062.1"/>
    <property type="molecule type" value="Genomic_DNA"/>
</dbReference>
<name>A0AAU8JE22_9CYAN</name>
<dbReference type="RefSeq" id="WP_054465590.1">
    <property type="nucleotide sequence ID" value="NZ_CP159837.1"/>
</dbReference>
<organism evidence="1">
    <name type="scientific">Planktothricoides raciborskii GIHE-MW2</name>
    <dbReference type="NCBI Taxonomy" id="2792601"/>
    <lineage>
        <taxon>Bacteria</taxon>
        <taxon>Bacillati</taxon>
        <taxon>Cyanobacteriota</taxon>
        <taxon>Cyanophyceae</taxon>
        <taxon>Oscillatoriophycideae</taxon>
        <taxon>Oscillatoriales</taxon>
        <taxon>Oscillatoriaceae</taxon>
        <taxon>Planktothricoides</taxon>
    </lineage>
</organism>
<accession>A0AAU8JE22</accession>
<gene>
    <name evidence="1" type="ORF">ABWT76_005869</name>
</gene>
<sequence length="66" mass="7746">MQNIQLQKIAEREKLLGQISQRIRQSLDLTEILSTAVREVREFLQVDCVAIARLNPDRKQLSKNLW</sequence>
<reference evidence="1" key="1">
    <citation type="submission" date="2024-07" db="EMBL/GenBank/DDBJ databases">
        <authorList>
            <person name="Kim Y.J."/>
            <person name="Jeong J.Y."/>
        </authorList>
    </citation>
    <scope>NUCLEOTIDE SEQUENCE</scope>
    <source>
        <strain evidence="1">GIHE-MW2</strain>
    </source>
</reference>